<keyword evidence="2" id="KW-1185">Reference proteome</keyword>
<dbReference type="AlphaFoldDB" id="A0A1L9VW19"/>
<dbReference type="GeneID" id="34455697"/>
<dbReference type="RefSeq" id="XP_022404787.1">
    <property type="nucleotide sequence ID" value="XM_022539436.1"/>
</dbReference>
<dbReference type="Proteomes" id="UP000184300">
    <property type="component" value="Unassembled WGS sequence"/>
</dbReference>
<proteinExistence type="predicted"/>
<dbReference type="VEuPathDB" id="FungiDB:ASPGLDRAFT_1029340"/>
<reference evidence="2" key="1">
    <citation type="journal article" date="2017" name="Genome Biol.">
        <title>Comparative genomics reveals high biological diversity and specific adaptations in the industrially and medically important fungal genus Aspergillus.</title>
        <authorList>
            <person name="de Vries R.P."/>
            <person name="Riley R."/>
            <person name="Wiebenga A."/>
            <person name="Aguilar-Osorio G."/>
            <person name="Amillis S."/>
            <person name="Uchima C.A."/>
            <person name="Anderluh G."/>
            <person name="Asadollahi M."/>
            <person name="Askin M."/>
            <person name="Barry K."/>
            <person name="Battaglia E."/>
            <person name="Bayram O."/>
            <person name="Benocci T."/>
            <person name="Braus-Stromeyer S.A."/>
            <person name="Caldana C."/>
            <person name="Canovas D."/>
            <person name="Cerqueira G.C."/>
            <person name="Chen F."/>
            <person name="Chen W."/>
            <person name="Choi C."/>
            <person name="Clum A."/>
            <person name="Dos Santos R.A."/>
            <person name="Damasio A.R."/>
            <person name="Diallinas G."/>
            <person name="Emri T."/>
            <person name="Fekete E."/>
            <person name="Flipphi M."/>
            <person name="Freyberg S."/>
            <person name="Gallo A."/>
            <person name="Gournas C."/>
            <person name="Habgood R."/>
            <person name="Hainaut M."/>
            <person name="Harispe M.L."/>
            <person name="Henrissat B."/>
            <person name="Hilden K.S."/>
            <person name="Hope R."/>
            <person name="Hossain A."/>
            <person name="Karabika E."/>
            <person name="Karaffa L."/>
            <person name="Karanyi Z."/>
            <person name="Krasevec N."/>
            <person name="Kuo A."/>
            <person name="Kusch H."/>
            <person name="LaButti K."/>
            <person name="Lagendijk E.L."/>
            <person name="Lapidus A."/>
            <person name="Levasseur A."/>
            <person name="Lindquist E."/>
            <person name="Lipzen A."/>
            <person name="Logrieco A.F."/>
            <person name="MacCabe A."/>
            <person name="Maekelae M.R."/>
            <person name="Malavazi I."/>
            <person name="Melin P."/>
            <person name="Meyer V."/>
            <person name="Mielnichuk N."/>
            <person name="Miskei M."/>
            <person name="Molnar A.P."/>
            <person name="Mule G."/>
            <person name="Ngan C.Y."/>
            <person name="Orejas M."/>
            <person name="Orosz E."/>
            <person name="Ouedraogo J.P."/>
            <person name="Overkamp K.M."/>
            <person name="Park H.-S."/>
            <person name="Perrone G."/>
            <person name="Piumi F."/>
            <person name="Punt P.J."/>
            <person name="Ram A.F."/>
            <person name="Ramon A."/>
            <person name="Rauscher S."/>
            <person name="Record E."/>
            <person name="Riano-Pachon D.M."/>
            <person name="Robert V."/>
            <person name="Roehrig J."/>
            <person name="Ruller R."/>
            <person name="Salamov A."/>
            <person name="Salih N.S."/>
            <person name="Samson R.A."/>
            <person name="Sandor E."/>
            <person name="Sanguinetti M."/>
            <person name="Schuetze T."/>
            <person name="Sepcic K."/>
            <person name="Shelest E."/>
            <person name="Sherlock G."/>
            <person name="Sophianopoulou V."/>
            <person name="Squina F.M."/>
            <person name="Sun H."/>
            <person name="Susca A."/>
            <person name="Todd R.B."/>
            <person name="Tsang A."/>
            <person name="Unkles S.E."/>
            <person name="van de Wiele N."/>
            <person name="van Rossen-Uffink D."/>
            <person name="Oliveira J.V."/>
            <person name="Vesth T.C."/>
            <person name="Visser J."/>
            <person name="Yu J.-H."/>
            <person name="Zhou M."/>
            <person name="Andersen M.R."/>
            <person name="Archer D.B."/>
            <person name="Baker S.E."/>
            <person name="Benoit I."/>
            <person name="Brakhage A.A."/>
            <person name="Braus G.H."/>
            <person name="Fischer R."/>
            <person name="Frisvad J.C."/>
            <person name="Goldman G.H."/>
            <person name="Houbraken J."/>
            <person name="Oakley B."/>
            <person name="Pocsi I."/>
            <person name="Scazzocchio C."/>
            <person name="Seiboth B."/>
            <person name="vanKuyk P.A."/>
            <person name="Wortman J."/>
            <person name="Dyer P.S."/>
            <person name="Grigoriev I.V."/>
        </authorList>
    </citation>
    <scope>NUCLEOTIDE SEQUENCE [LARGE SCALE GENOMIC DNA]</scope>
    <source>
        <strain evidence="2">CBS 516.65</strain>
    </source>
</reference>
<protein>
    <submittedName>
        <fullName evidence="1">Uncharacterized protein</fullName>
    </submittedName>
</protein>
<sequence>MAYLSCLHPMVSMAYPSCLQSCTISSIHNTIYCQCSSIPIIQELEDLFFALLISCHPPGMLSLVQRSLAQTTHAVLSSSAIPASTAYVPYPSSMPFSTNSPYLPQRSCLAVWTFAVHSGPDSYSADLQSLSFFSRPPWCHHPDQSYQGSILLALCSCLLHPKHLTLFSWASEALSITALSYA</sequence>
<gene>
    <name evidence="1" type="ORF">ASPGLDRAFT_1029340</name>
</gene>
<evidence type="ECO:0000313" key="2">
    <source>
        <dbReference type="Proteomes" id="UP000184300"/>
    </source>
</evidence>
<evidence type="ECO:0000313" key="1">
    <source>
        <dbReference type="EMBL" id="OJJ88104.1"/>
    </source>
</evidence>
<name>A0A1L9VW19_ASPGL</name>
<accession>A0A1L9VW19</accession>
<dbReference type="EMBL" id="KV878890">
    <property type="protein sequence ID" value="OJJ88104.1"/>
    <property type="molecule type" value="Genomic_DNA"/>
</dbReference>
<organism evidence="1 2">
    <name type="scientific">Aspergillus glaucus CBS 516.65</name>
    <dbReference type="NCBI Taxonomy" id="1160497"/>
    <lineage>
        <taxon>Eukaryota</taxon>
        <taxon>Fungi</taxon>
        <taxon>Dikarya</taxon>
        <taxon>Ascomycota</taxon>
        <taxon>Pezizomycotina</taxon>
        <taxon>Eurotiomycetes</taxon>
        <taxon>Eurotiomycetidae</taxon>
        <taxon>Eurotiales</taxon>
        <taxon>Aspergillaceae</taxon>
        <taxon>Aspergillus</taxon>
        <taxon>Aspergillus subgen. Aspergillus</taxon>
    </lineage>
</organism>